<accession>A0ACA9MIN0</accession>
<name>A0ACA9MIN0_9GLOM</name>
<protein>
    <submittedName>
        <fullName evidence="1">12937_t:CDS:1</fullName>
    </submittedName>
</protein>
<keyword evidence="2" id="KW-1185">Reference proteome</keyword>
<dbReference type="Proteomes" id="UP000789525">
    <property type="component" value="Unassembled WGS sequence"/>
</dbReference>
<evidence type="ECO:0000313" key="1">
    <source>
        <dbReference type="EMBL" id="CAG8588786.1"/>
    </source>
</evidence>
<reference evidence="1" key="1">
    <citation type="submission" date="2021-06" db="EMBL/GenBank/DDBJ databases">
        <authorList>
            <person name="Kallberg Y."/>
            <person name="Tangrot J."/>
            <person name="Rosling A."/>
        </authorList>
    </citation>
    <scope>NUCLEOTIDE SEQUENCE</scope>
    <source>
        <strain evidence="1">CL356</strain>
    </source>
</reference>
<sequence length="278" mass="31238">MSVTDINRLWSNGQQWSGLNGLPNSLSGATTDVEGPSRNNDNKTKQGSGVTINLLHKLTELFAYTSTVASEAYQNLTGNSENTDAEHSYDYYDFDEVMQINAGDDLVDSEPPPPYDITWSPTAQDTIVTKDNNNKPSSRRKQIRVHRGRRVRHRSSSNASTNTLSFQCDDEDDEFLRFNYKLMDLIVEGRTALTSTVTVSDVEFLLSEEKEREERIMRELDSILSSTAPINSCYGYYSPISGHPDESVFPPPLTQYEFPVCFKANCPPNYGYVDNLAT</sequence>
<evidence type="ECO:0000313" key="2">
    <source>
        <dbReference type="Proteomes" id="UP000789525"/>
    </source>
</evidence>
<proteinExistence type="predicted"/>
<dbReference type="EMBL" id="CAJVPT010012644">
    <property type="protein sequence ID" value="CAG8588786.1"/>
    <property type="molecule type" value="Genomic_DNA"/>
</dbReference>
<organism evidence="1 2">
    <name type="scientific">Acaulospora colombiana</name>
    <dbReference type="NCBI Taxonomy" id="27376"/>
    <lineage>
        <taxon>Eukaryota</taxon>
        <taxon>Fungi</taxon>
        <taxon>Fungi incertae sedis</taxon>
        <taxon>Mucoromycota</taxon>
        <taxon>Glomeromycotina</taxon>
        <taxon>Glomeromycetes</taxon>
        <taxon>Diversisporales</taxon>
        <taxon>Acaulosporaceae</taxon>
        <taxon>Acaulospora</taxon>
    </lineage>
</organism>
<gene>
    <name evidence="1" type="ORF">ACOLOM_LOCUS6237</name>
</gene>
<comment type="caution">
    <text evidence="1">The sequence shown here is derived from an EMBL/GenBank/DDBJ whole genome shotgun (WGS) entry which is preliminary data.</text>
</comment>
<feature type="non-terminal residue" evidence="1">
    <location>
        <position position="278"/>
    </location>
</feature>